<keyword evidence="2" id="KW-1185">Reference proteome</keyword>
<dbReference type="OrthoDB" id="8195858at2759"/>
<gene>
    <name evidence="1" type="ORF">MELIAE_LOCUS6278</name>
</gene>
<dbReference type="PANTHER" id="PTHR46601:SF1">
    <property type="entry name" value="ADF-H DOMAIN-CONTAINING PROTEIN"/>
    <property type="match status" value="1"/>
</dbReference>
<name>A0A9P0B0K7_BRAAE</name>
<dbReference type="Proteomes" id="UP001154078">
    <property type="component" value="Chromosome 4"/>
</dbReference>
<dbReference type="AlphaFoldDB" id="A0A9P0B0K7"/>
<dbReference type="EMBL" id="OV121135">
    <property type="protein sequence ID" value="CAH0554763.1"/>
    <property type="molecule type" value="Genomic_DNA"/>
</dbReference>
<accession>A0A9P0B0K7</accession>
<dbReference type="PANTHER" id="PTHR46601">
    <property type="entry name" value="ULP_PROTEASE DOMAIN-CONTAINING PROTEIN"/>
    <property type="match status" value="1"/>
</dbReference>
<proteinExistence type="predicted"/>
<evidence type="ECO:0000313" key="2">
    <source>
        <dbReference type="Proteomes" id="UP001154078"/>
    </source>
</evidence>
<evidence type="ECO:0000313" key="1">
    <source>
        <dbReference type="EMBL" id="CAH0554763.1"/>
    </source>
</evidence>
<sequence length="433" mass="51074">MYVTSDLVHAKVETTSDSDLTYEVEDDISRDSSFVPQHEIEKEKIIGIVQEITKSSNKRLKLDISNDDRRNLMEMTEKIQLKLRSEIPENNDQSEKWVKDLKEAILRQPSKSERIFLLTTMPVQWSVCKTAKKRLIMGNLDELHSRFLKDFPDVQISLAKFRSLRPPQCILVGAKGTHNVCVYKTHQNVRLKIQAVRQEFMKNKIDYPTSYRDWLQKIVCENPQSECYLLECKKCPENLQHDSVAVHLFNGKLISHLKEKFGKRRIRKYFIFRMGQRHNIKISTIFKFNKKDFGIDAEWHFFATSHGKGACDGIGGTVKRHAYFTSLQKDTDLLLTSPERLFEWAKQFFKKIHFHLCTNEEHEKHREFLKSRFLNQPAKKDRRVLIPWTSEQKKCAQIFFKRQLALKKPSRKPECEELKNSIQQPLKIKRGHK</sequence>
<reference evidence="1" key="1">
    <citation type="submission" date="2021-12" db="EMBL/GenBank/DDBJ databases">
        <authorList>
            <person name="King R."/>
        </authorList>
    </citation>
    <scope>NUCLEOTIDE SEQUENCE</scope>
</reference>
<organism evidence="1 2">
    <name type="scientific">Brassicogethes aeneus</name>
    <name type="common">Rape pollen beetle</name>
    <name type="synonym">Meligethes aeneus</name>
    <dbReference type="NCBI Taxonomy" id="1431903"/>
    <lineage>
        <taxon>Eukaryota</taxon>
        <taxon>Metazoa</taxon>
        <taxon>Ecdysozoa</taxon>
        <taxon>Arthropoda</taxon>
        <taxon>Hexapoda</taxon>
        <taxon>Insecta</taxon>
        <taxon>Pterygota</taxon>
        <taxon>Neoptera</taxon>
        <taxon>Endopterygota</taxon>
        <taxon>Coleoptera</taxon>
        <taxon>Polyphaga</taxon>
        <taxon>Cucujiformia</taxon>
        <taxon>Nitidulidae</taxon>
        <taxon>Meligethinae</taxon>
        <taxon>Brassicogethes</taxon>
    </lineage>
</organism>
<protein>
    <submittedName>
        <fullName evidence="1">Uncharacterized protein</fullName>
    </submittedName>
</protein>